<reference evidence="1" key="1">
    <citation type="submission" date="2021-03" db="EMBL/GenBank/DDBJ databases">
        <authorList>
            <person name="Bekaert M."/>
        </authorList>
    </citation>
    <scope>NUCLEOTIDE SEQUENCE</scope>
</reference>
<evidence type="ECO:0000313" key="2">
    <source>
        <dbReference type="Proteomes" id="UP000683360"/>
    </source>
</evidence>
<sequence length="245" mass="27275">MSKASVKWEIQTKPLVIGEEARLSCNGNNCPPHNIKKWLGGKNYDLLCFDNQSKKPFKYEMTSNGTTFDLMIKNFNLIDLNCEYTCACGFEQYTNTLKINDEDLIYPPSLRKNVSTKNGGIIYVDALLEVFPSPNCKLLLMGNEIPSNITVRTLSDGGDYKLFGVAINQAIEIGDGICSGNIALNCELGSKEYSFSLHRLDLCKGKFKKNREISKFPDQGNACMVQLIKSEDHTGTTDEGTPCNK</sequence>
<dbReference type="AlphaFoldDB" id="A0A8S3U4V4"/>
<dbReference type="OrthoDB" id="6121485at2759"/>
<dbReference type="Proteomes" id="UP000683360">
    <property type="component" value="Unassembled WGS sequence"/>
</dbReference>
<proteinExistence type="predicted"/>
<evidence type="ECO:0000313" key="1">
    <source>
        <dbReference type="EMBL" id="CAG2240898.1"/>
    </source>
</evidence>
<keyword evidence="2" id="KW-1185">Reference proteome</keyword>
<name>A0A8S3U4V4_MYTED</name>
<gene>
    <name evidence="1" type="ORF">MEDL_53197</name>
</gene>
<dbReference type="EMBL" id="CAJPWZ010002578">
    <property type="protein sequence ID" value="CAG2240898.1"/>
    <property type="molecule type" value="Genomic_DNA"/>
</dbReference>
<organism evidence="1 2">
    <name type="scientific">Mytilus edulis</name>
    <name type="common">Blue mussel</name>
    <dbReference type="NCBI Taxonomy" id="6550"/>
    <lineage>
        <taxon>Eukaryota</taxon>
        <taxon>Metazoa</taxon>
        <taxon>Spiralia</taxon>
        <taxon>Lophotrochozoa</taxon>
        <taxon>Mollusca</taxon>
        <taxon>Bivalvia</taxon>
        <taxon>Autobranchia</taxon>
        <taxon>Pteriomorphia</taxon>
        <taxon>Mytilida</taxon>
        <taxon>Mytiloidea</taxon>
        <taxon>Mytilidae</taxon>
        <taxon>Mytilinae</taxon>
        <taxon>Mytilus</taxon>
    </lineage>
</organism>
<comment type="caution">
    <text evidence="1">The sequence shown here is derived from an EMBL/GenBank/DDBJ whole genome shotgun (WGS) entry which is preliminary data.</text>
</comment>
<protein>
    <submittedName>
        <fullName evidence="1">Uncharacterized protein</fullName>
    </submittedName>
</protein>
<accession>A0A8S3U4V4</accession>